<name>A0A1C7MZ59_9FUNG</name>
<evidence type="ECO:0000313" key="1">
    <source>
        <dbReference type="EMBL" id="OBZ82150.1"/>
    </source>
</evidence>
<comment type="caution">
    <text evidence="1">The sequence shown here is derived from an EMBL/GenBank/DDBJ whole genome shotgun (WGS) entry which is preliminary data.</text>
</comment>
<gene>
    <name evidence="1" type="ORF">A0J61_09800</name>
</gene>
<organism evidence="1 2">
    <name type="scientific">Choanephora cucurbitarum</name>
    <dbReference type="NCBI Taxonomy" id="101091"/>
    <lineage>
        <taxon>Eukaryota</taxon>
        <taxon>Fungi</taxon>
        <taxon>Fungi incertae sedis</taxon>
        <taxon>Mucoromycota</taxon>
        <taxon>Mucoromycotina</taxon>
        <taxon>Mucoromycetes</taxon>
        <taxon>Mucorales</taxon>
        <taxon>Mucorineae</taxon>
        <taxon>Choanephoraceae</taxon>
        <taxon>Choanephoroideae</taxon>
        <taxon>Choanephora</taxon>
    </lineage>
</organism>
<keyword evidence="2" id="KW-1185">Reference proteome</keyword>
<proteinExistence type="predicted"/>
<evidence type="ECO:0000313" key="2">
    <source>
        <dbReference type="Proteomes" id="UP000093000"/>
    </source>
</evidence>
<dbReference type="AlphaFoldDB" id="A0A1C7MZ59"/>
<protein>
    <submittedName>
        <fullName evidence="1">Uncharacterized protein</fullName>
    </submittedName>
</protein>
<dbReference type="InParanoid" id="A0A1C7MZ59"/>
<accession>A0A1C7MZ59</accession>
<dbReference type="Proteomes" id="UP000093000">
    <property type="component" value="Unassembled WGS sequence"/>
</dbReference>
<dbReference type="OrthoDB" id="2292826at2759"/>
<reference evidence="1 2" key="1">
    <citation type="submission" date="2016-03" db="EMBL/GenBank/DDBJ databases">
        <title>Choanephora cucurbitarum.</title>
        <authorList>
            <person name="Min B."/>
            <person name="Park H."/>
            <person name="Park J.-H."/>
            <person name="Shin H.-D."/>
            <person name="Choi I.-G."/>
        </authorList>
    </citation>
    <scope>NUCLEOTIDE SEQUENCE [LARGE SCALE GENOMIC DNA]</scope>
    <source>
        <strain evidence="1 2">KUS-F28377</strain>
    </source>
</reference>
<dbReference type="EMBL" id="LUGH01000940">
    <property type="protein sequence ID" value="OBZ82150.1"/>
    <property type="molecule type" value="Genomic_DNA"/>
</dbReference>
<sequence length="393" mass="44787">MSPYSTRRNSTTAATDFNNKAEVKKESIIQYISSQQTDSVNLREFVESHVELIQRVKDTMLDYQIFIRRLFQTIAEEHQKAVSEQKIRWIKLLSHGNQKTSPTTVITATCRSVAYVDSLGDLVAPSPSNPIMCGSFDVEQCFHEYKSNALELLKAGDIMFDVEDLLALDHVFYLKTINKTGKLMKNSFENQVLSSFKSEQEQLYKSIKNTFPGDLRVEVEEALDEFAKEEDLWTTSKKIAAISQKAPCFDTYSIIKFANNLIDNVTATDVDVSENRLTCSFVHDAMKAIFKHDVYTLPHMSNHANDEGAWRPDYKVARLNSAGRAQNICFGEVKPLSCNDKAKKDKDVIKVAKYTKEAIYKFNYNFMLSYVVQDGEVRFFLTKSPPPPPPPFQ</sequence>